<proteinExistence type="predicted"/>
<organism evidence="3 4">
    <name type="scientific">Byssothecium circinans</name>
    <dbReference type="NCBI Taxonomy" id="147558"/>
    <lineage>
        <taxon>Eukaryota</taxon>
        <taxon>Fungi</taxon>
        <taxon>Dikarya</taxon>
        <taxon>Ascomycota</taxon>
        <taxon>Pezizomycotina</taxon>
        <taxon>Dothideomycetes</taxon>
        <taxon>Pleosporomycetidae</taxon>
        <taxon>Pleosporales</taxon>
        <taxon>Massarineae</taxon>
        <taxon>Massarinaceae</taxon>
        <taxon>Byssothecium</taxon>
    </lineage>
</organism>
<dbReference type="InterPro" id="IPR038883">
    <property type="entry name" value="AN11006-like"/>
</dbReference>
<keyword evidence="2" id="KW-0472">Membrane</keyword>
<feature type="region of interest" description="Disordered" evidence="1">
    <location>
        <begin position="326"/>
        <end position="346"/>
    </location>
</feature>
<keyword evidence="2" id="KW-1133">Transmembrane helix</keyword>
<dbReference type="AlphaFoldDB" id="A0A6A5TJB6"/>
<reference evidence="3" key="1">
    <citation type="journal article" date="2020" name="Stud. Mycol.">
        <title>101 Dothideomycetes genomes: a test case for predicting lifestyles and emergence of pathogens.</title>
        <authorList>
            <person name="Haridas S."/>
            <person name="Albert R."/>
            <person name="Binder M."/>
            <person name="Bloem J."/>
            <person name="Labutti K."/>
            <person name="Salamov A."/>
            <person name="Andreopoulos B."/>
            <person name="Baker S."/>
            <person name="Barry K."/>
            <person name="Bills G."/>
            <person name="Bluhm B."/>
            <person name="Cannon C."/>
            <person name="Castanera R."/>
            <person name="Culley D."/>
            <person name="Daum C."/>
            <person name="Ezra D."/>
            <person name="Gonzalez J."/>
            <person name="Henrissat B."/>
            <person name="Kuo A."/>
            <person name="Liang C."/>
            <person name="Lipzen A."/>
            <person name="Lutzoni F."/>
            <person name="Magnuson J."/>
            <person name="Mondo S."/>
            <person name="Nolan M."/>
            <person name="Ohm R."/>
            <person name="Pangilinan J."/>
            <person name="Park H.-J."/>
            <person name="Ramirez L."/>
            <person name="Alfaro M."/>
            <person name="Sun H."/>
            <person name="Tritt A."/>
            <person name="Yoshinaga Y."/>
            <person name="Zwiers L.-H."/>
            <person name="Turgeon B."/>
            <person name="Goodwin S."/>
            <person name="Spatafora J."/>
            <person name="Crous P."/>
            <person name="Grigoriev I."/>
        </authorList>
    </citation>
    <scope>NUCLEOTIDE SEQUENCE</scope>
    <source>
        <strain evidence="3">CBS 675.92</strain>
    </source>
</reference>
<sequence length="346" mass="39277">MKEAGSLHGWCTEFRASLFTLSFIVTIVCLHLLHRRATKMHHEGTTTFPFLELPAELRIRVYENLLEDPEYPPPPPPAKHPGSPLNWMLRDSWLPGLTPAPVNPQTHGKHQSNWLFLANKQVYAEYMDIVCKKSTFHLTVSPYNYTATTIVTPSITWPQPTKIWNISPDVLKSLRKCDVKLITTTPLLSVEDPRNMQPGDWALARQVRAELKGAQSLSELSLHVKAIGDPMWNPLWMWYHASQSLKSMGTATADEEPAGPKLNRITFSLDSWSPGENYLERDAENGGRWAWWCMKGHCTGVDGADVTVREFCSALYNECRECRPVLESDVEESEDSGDEDKDEEEE</sequence>
<dbReference type="PANTHER" id="PTHR42085:SF1">
    <property type="entry name" value="F-BOX DOMAIN-CONTAINING PROTEIN"/>
    <property type="match status" value="1"/>
</dbReference>
<accession>A0A6A5TJB6</accession>
<keyword evidence="2" id="KW-0812">Transmembrane</keyword>
<evidence type="ECO:0000313" key="3">
    <source>
        <dbReference type="EMBL" id="KAF1952244.1"/>
    </source>
</evidence>
<name>A0A6A5TJB6_9PLEO</name>
<feature type="compositionally biased region" description="Acidic residues" evidence="1">
    <location>
        <begin position="328"/>
        <end position="346"/>
    </location>
</feature>
<evidence type="ECO:0000256" key="1">
    <source>
        <dbReference type="SAM" id="MobiDB-lite"/>
    </source>
</evidence>
<keyword evidence="4" id="KW-1185">Reference proteome</keyword>
<dbReference type="PANTHER" id="PTHR42085">
    <property type="entry name" value="F-BOX DOMAIN-CONTAINING PROTEIN"/>
    <property type="match status" value="1"/>
</dbReference>
<gene>
    <name evidence="3" type="ORF">CC80DRAFT_423187</name>
</gene>
<protein>
    <submittedName>
        <fullName evidence="3">Uncharacterized protein</fullName>
    </submittedName>
</protein>
<dbReference type="OrthoDB" id="62952at2759"/>
<evidence type="ECO:0000313" key="4">
    <source>
        <dbReference type="Proteomes" id="UP000800035"/>
    </source>
</evidence>
<feature type="transmembrane region" description="Helical" evidence="2">
    <location>
        <begin position="14"/>
        <end position="33"/>
    </location>
</feature>
<dbReference type="EMBL" id="ML977012">
    <property type="protein sequence ID" value="KAF1952244.1"/>
    <property type="molecule type" value="Genomic_DNA"/>
</dbReference>
<dbReference type="Proteomes" id="UP000800035">
    <property type="component" value="Unassembled WGS sequence"/>
</dbReference>
<evidence type="ECO:0000256" key="2">
    <source>
        <dbReference type="SAM" id="Phobius"/>
    </source>
</evidence>